<name>A0A7K1XZW1_9SPHI</name>
<dbReference type="SUPFAM" id="SSF49785">
    <property type="entry name" value="Galactose-binding domain-like"/>
    <property type="match status" value="2"/>
</dbReference>
<dbReference type="Gene3D" id="3.20.20.80">
    <property type="entry name" value="Glycosidases"/>
    <property type="match status" value="1"/>
</dbReference>
<organism evidence="8 9">
    <name type="scientific">Hufsiella ginkgonis</name>
    <dbReference type="NCBI Taxonomy" id="2695274"/>
    <lineage>
        <taxon>Bacteria</taxon>
        <taxon>Pseudomonadati</taxon>
        <taxon>Bacteroidota</taxon>
        <taxon>Sphingobacteriia</taxon>
        <taxon>Sphingobacteriales</taxon>
        <taxon>Sphingobacteriaceae</taxon>
        <taxon>Hufsiella</taxon>
    </lineage>
</organism>
<feature type="chain" id="PRO_5029650719" description="Beta-galactosidase" evidence="5">
    <location>
        <begin position="25"/>
        <end position="874"/>
    </location>
</feature>
<keyword evidence="5" id="KW-0732">Signal</keyword>
<proteinExistence type="inferred from homology"/>
<dbReference type="GO" id="GO:0004553">
    <property type="term" value="F:hydrolase activity, hydrolyzing O-glycosyl compounds"/>
    <property type="evidence" value="ECO:0007669"/>
    <property type="project" value="InterPro"/>
</dbReference>
<feature type="signal peptide" evidence="5">
    <location>
        <begin position="1"/>
        <end position="24"/>
    </location>
</feature>
<evidence type="ECO:0000256" key="2">
    <source>
        <dbReference type="ARBA" id="ARBA00022801"/>
    </source>
</evidence>
<keyword evidence="2" id="KW-0378">Hydrolase</keyword>
<evidence type="ECO:0000256" key="5">
    <source>
        <dbReference type="SAM" id="SignalP"/>
    </source>
</evidence>
<reference evidence="8 9" key="1">
    <citation type="submission" date="2019-11" db="EMBL/GenBank/DDBJ databases">
        <title>Pedobacter sp. HMF7056 Genome sequencing and assembly.</title>
        <authorList>
            <person name="Kang H."/>
            <person name="Kim H."/>
            <person name="Joh K."/>
        </authorList>
    </citation>
    <scope>NUCLEOTIDE SEQUENCE [LARGE SCALE GENOMIC DNA]</scope>
    <source>
        <strain evidence="8 9">HMF7056</strain>
    </source>
</reference>
<accession>A0A7K1XZW1</accession>
<evidence type="ECO:0008006" key="10">
    <source>
        <dbReference type="Google" id="ProtNLM"/>
    </source>
</evidence>
<dbReference type="Pfam" id="PF21467">
    <property type="entry name" value="BetaGal_gal-bd"/>
    <property type="match status" value="1"/>
</dbReference>
<dbReference type="SUPFAM" id="SSF51445">
    <property type="entry name" value="(Trans)glycosidases"/>
    <property type="match status" value="1"/>
</dbReference>
<dbReference type="EMBL" id="WVHS01000003">
    <property type="protein sequence ID" value="MXV16357.1"/>
    <property type="molecule type" value="Genomic_DNA"/>
</dbReference>
<gene>
    <name evidence="8" type="ORF">GS398_13670</name>
</gene>
<evidence type="ECO:0000256" key="3">
    <source>
        <dbReference type="ARBA" id="ARBA00023295"/>
    </source>
</evidence>
<evidence type="ECO:0000259" key="6">
    <source>
        <dbReference type="Pfam" id="PF01301"/>
    </source>
</evidence>
<evidence type="ECO:0000313" key="8">
    <source>
        <dbReference type="EMBL" id="MXV16357.1"/>
    </source>
</evidence>
<dbReference type="AlphaFoldDB" id="A0A7K1XZW1"/>
<dbReference type="Pfam" id="PF01301">
    <property type="entry name" value="Glyco_hydro_35"/>
    <property type="match status" value="1"/>
</dbReference>
<evidence type="ECO:0000313" key="9">
    <source>
        <dbReference type="Proteomes" id="UP000451233"/>
    </source>
</evidence>
<evidence type="ECO:0000256" key="1">
    <source>
        <dbReference type="ARBA" id="ARBA00009809"/>
    </source>
</evidence>
<dbReference type="RefSeq" id="WP_160907361.1">
    <property type="nucleotide sequence ID" value="NZ_WVHS01000003.1"/>
</dbReference>
<dbReference type="InterPro" id="IPR031330">
    <property type="entry name" value="Gly_Hdrlase_35_cat"/>
</dbReference>
<evidence type="ECO:0000259" key="7">
    <source>
        <dbReference type="Pfam" id="PF21467"/>
    </source>
</evidence>
<dbReference type="InterPro" id="IPR017853">
    <property type="entry name" value="GH"/>
</dbReference>
<protein>
    <recommendedName>
        <fullName evidence="10">Beta-galactosidase</fullName>
    </recommendedName>
</protein>
<evidence type="ECO:0000256" key="4">
    <source>
        <dbReference type="RuleBase" id="RU003679"/>
    </source>
</evidence>
<feature type="domain" description="Beta-galactosidase galactose-binding" evidence="7">
    <location>
        <begin position="780"/>
        <end position="842"/>
    </location>
</feature>
<dbReference type="InterPro" id="IPR048913">
    <property type="entry name" value="BetaGal_gal-bd"/>
</dbReference>
<dbReference type="InterPro" id="IPR008979">
    <property type="entry name" value="Galactose-bd-like_sf"/>
</dbReference>
<feature type="domain" description="Glycoside hydrolase 35 catalytic" evidence="6">
    <location>
        <begin position="54"/>
        <end position="340"/>
    </location>
</feature>
<keyword evidence="9" id="KW-1185">Reference proteome</keyword>
<dbReference type="InterPro" id="IPR001944">
    <property type="entry name" value="Glycoside_Hdrlase_35"/>
</dbReference>
<dbReference type="GO" id="GO:0005975">
    <property type="term" value="P:carbohydrate metabolic process"/>
    <property type="evidence" value="ECO:0007669"/>
    <property type="project" value="InterPro"/>
</dbReference>
<comment type="similarity">
    <text evidence="1 4">Belongs to the glycosyl hydrolase 35 family.</text>
</comment>
<dbReference type="Gene3D" id="2.60.120.260">
    <property type="entry name" value="Galactose-binding domain-like"/>
    <property type="match status" value="2"/>
</dbReference>
<sequence>MKLIVPVKNSLVLLLLAFFLRSYAQQTMPVARNDHIFPASAAAKPFIDYDSRGFLVNGKRMFVVSAGMEYARVPHELWEDRLVKLKRAGFNTVEMYTFWNFHEPKEGWFDFSGDQDLDAYLRLIKKLGMYAIVRVGPYYCGEWNFGGYPVWLKFKPGLRVREDNPQFLAAVGKFFDKLIPIVSANQVHKGGAVIMVQLENEHPESWGNIVPNGYFKYLADKTVSLGLEVPYFFSGLHPGNDPAGNLKSLDDAKRPNPWFSTEYWGVWFFNYGAQPQDSTIYDRRTWKIIAHGGNGYNVYMAHGGSNFGYNNDRDMAASYDYGAAIGQTGDLRPIYYGFKRAAWFARSFQEILANSKDGGNSYRWMVRDTSIKINARISPAGNIAFADNPKARAALVRIVPPKTLKPALPVTVRLAPGEIMPVVNQFQAAPGISLEWNASRIFGIVTRDKTTTMITYGDPGSTASLYFKITGAAGPITVTKNFKQLGSGIIAFSAPVAAPAPASYVLAAGDRQLQVLVLSKAHAQRCWIVEDETGRGNSDIVVGSSVVTYAGYRPAKRAYGPGAAGPDQQVIVTEVPLGKKLKSPAWIFKPGALKLNPVEAVGDTPVGLPVLSSWEMKSASVPALVTFDDKNWKQSKPPLQMGADGDITANAWYRTQLKVAETGDYILRFKNIRERASVFLNGTRIDSGEMENKAVQMRLESGKTNTLSVFASHNGRNKLLFYRGVLDTIDAKGISGEVTLTKAVKGASSVAVENWKMKGGAGTDTLGGWSPFKLVADRGPVFYRSAFNLAASPGYGTTWRVITTSLGHGSVWVNGHHLGRYPEKIKINGLYIPEPWLREGRNEIVIFDEDGTSPLKVSIRAETAAGRETVIFTM</sequence>
<dbReference type="PANTHER" id="PTHR23421">
    <property type="entry name" value="BETA-GALACTOSIDASE RELATED"/>
    <property type="match status" value="1"/>
</dbReference>
<dbReference type="Proteomes" id="UP000451233">
    <property type="component" value="Unassembled WGS sequence"/>
</dbReference>
<keyword evidence="3" id="KW-0326">Glycosidase</keyword>
<comment type="caution">
    <text evidence="8">The sequence shown here is derived from an EMBL/GenBank/DDBJ whole genome shotgun (WGS) entry which is preliminary data.</text>
</comment>
<dbReference type="PRINTS" id="PR00742">
    <property type="entry name" value="GLHYDRLASE35"/>
</dbReference>